<dbReference type="GO" id="GO:0016747">
    <property type="term" value="F:acyltransferase activity, transferring groups other than amino-acyl groups"/>
    <property type="evidence" value="ECO:0007669"/>
    <property type="project" value="InterPro"/>
</dbReference>
<dbReference type="Pfam" id="PF00583">
    <property type="entry name" value="Acetyltransf_1"/>
    <property type="match status" value="1"/>
</dbReference>
<protein>
    <submittedName>
        <fullName evidence="4">GNAT family N-acetyltransferase</fullName>
    </submittedName>
</protein>
<evidence type="ECO:0000256" key="2">
    <source>
        <dbReference type="ARBA" id="ARBA00023315"/>
    </source>
</evidence>
<dbReference type="PANTHER" id="PTHR43877">
    <property type="entry name" value="AMINOALKYLPHOSPHONATE N-ACETYLTRANSFERASE-RELATED-RELATED"/>
    <property type="match status" value="1"/>
</dbReference>
<dbReference type="EMBL" id="VCDI01000020">
    <property type="protein sequence ID" value="TLU70471.1"/>
    <property type="molecule type" value="Genomic_DNA"/>
</dbReference>
<feature type="domain" description="N-acetyltransferase" evidence="3">
    <location>
        <begin position="1"/>
        <end position="96"/>
    </location>
</feature>
<proteinExistence type="predicted"/>
<dbReference type="PROSITE" id="PS51186">
    <property type="entry name" value="GNAT"/>
    <property type="match status" value="1"/>
</dbReference>
<keyword evidence="5" id="KW-1185">Reference proteome</keyword>
<keyword evidence="1 4" id="KW-0808">Transferase</keyword>
<comment type="caution">
    <text evidence="4">The sequence shown here is derived from an EMBL/GenBank/DDBJ whole genome shotgun (WGS) entry which is preliminary data.</text>
</comment>
<dbReference type="PANTHER" id="PTHR43877:SF2">
    <property type="entry name" value="AMINOALKYLPHOSPHONATE N-ACETYLTRANSFERASE-RELATED"/>
    <property type="match status" value="1"/>
</dbReference>
<dbReference type="SUPFAM" id="SSF55729">
    <property type="entry name" value="Acyl-CoA N-acyltransferases (Nat)"/>
    <property type="match status" value="1"/>
</dbReference>
<reference evidence="4 5" key="1">
    <citation type="submission" date="2019-05" db="EMBL/GenBank/DDBJ databases">
        <authorList>
            <person name="Pankratov T."/>
            <person name="Grouzdev D."/>
        </authorList>
    </citation>
    <scope>NUCLEOTIDE SEQUENCE [LARGE SCALE GENOMIC DNA]</scope>
    <source>
        <strain evidence="4 5">KEBCLARHB70R</strain>
    </source>
</reference>
<dbReference type="InterPro" id="IPR016181">
    <property type="entry name" value="Acyl_CoA_acyltransferase"/>
</dbReference>
<keyword evidence="2" id="KW-0012">Acyltransferase</keyword>
<evidence type="ECO:0000259" key="3">
    <source>
        <dbReference type="PROSITE" id="PS51186"/>
    </source>
</evidence>
<dbReference type="CDD" id="cd04301">
    <property type="entry name" value="NAT_SF"/>
    <property type="match status" value="1"/>
</dbReference>
<evidence type="ECO:0000256" key="1">
    <source>
        <dbReference type="ARBA" id="ARBA00022679"/>
    </source>
</evidence>
<dbReference type="RefSeq" id="WP_138328165.1">
    <property type="nucleotide sequence ID" value="NZ_VCDI01000020.1"/>
</dbReference>
<dbReference type="Proteomes" id="UP000305654">
    <property type="component" value="Unassembled WGS sequence"/>
</dbReference>
<dbReference type="Gene3D" id="3.40.630.30">
    <property type="match status" value="1"/>
</dbReference>
<dbReference type="InterPro" id="IPR000182">
    <property type="entry name" value="GNAT_dom"/>
</dbReference>
<evidence type="ECO:0000313" key="4">
    <source>
        <dbReference type="EMBL" id="TLU70471.1"/>
    </source>
</evidence>
<gene>
    <name evidence="4" type="ORF">FE263_21840</name>
</gene>
<accession>A0A5R9J4D3</accession>
<dbReference type="OrthoDB" id="9787920at2"/>
<organism evidence="4 5">
    <name type="scientific">Lichenicoccus roseus</name>
    <dbReference type="NCBI Taxonomy" id="2683649"/>
    <lineage>
        <taxon>Bacteria</taxon>
        <taxon>Pseudomonadati</taxon>
        <taxon>Pseudomonadota</taxon>
        <taxon>Alphaproteobacteria</taxon>
        <taxon>Acetobacterales</taxon>
        <taxon>Acetobacteraceae</taxon>
        <taxon>Lichenicoccus</taxon>
    </lineage>
</organism>
<sequence length="105" mass="11665">MAPGSREVIGGLWGDSAWGYLHIELLVVPEAMRGTGIGRTLLQRAEEEALCRGCHQVWLDTFSFQARGFYEKLGYSVFGTLEDYRVGHSRMFLRKTIAPAASSAL</sequence>
<dbReference type="InterPro" id="IPR050832">
    <property type="entry name" value="Bact_Acetyltransf"/>
</dbReference>
<evidence type="ECO:0000313" key="5">
    <source>
        <dbReference type="Proteomes" id="UP000305654"/>
    </source>
</evidence>
<name>A0A5R9J4D3_9PROT</name>
<dbReference type="AlphaFoldDB" id="A0A5R9J4D3"/>